<dbReference type="RefSeq" id="WP_232548074.1">
    <property type="nucleotide sequence ID" value="NZ_CP115965.1"/>
</dbReference>
<keyword evidence="1" id="KW-0472">Membrane</keyword>
<feature type="transmembrane region" description="Helical" evidence="1">
    <location>
        <begin position="134"/>
        <end position="152"/>
    </location>
</feature>
<evidence type="ECO:0000313" key="2">
    <source>
        <dbReference type="EMBL" id="WZX00019.1"/>
    </source>
</evidence>
<gene>
    <name evidence="2" type="ORF">PCC79_07490</name>
</gene>
<evidence type="ECO:0000256" key="1">
    <source>
        <dbReference type="SAM" id="Phobius"/>
    </source>
</evidence>
<dbReference type="Proteomes" id="UP001434337">
    <property type="component" value="Chromosome"/>
</dbReference>
<feature type="transmembrane region" description="Helical" evidence="1">
    <location>
        <begin position="104"/>
        <end position="122"/>
    </location>
</feature>
<sequence length="163" mass="17343">MAPGRVALLAVGAAYGVLLGWQAVSLPATVPVHVDAGGDPTRWGTLGGHLAFAVVMGISVVGVFWAVPWLTGRLPAELVNLPDAEYWLRAENLATTRRRLADETGWLGAATLVLVGYAVWMLGRVALGRPSHPAVLWMLVAALLVGAVAHAVRSRRTWRAPEQ</sequence>
<organism evidence="2 3">
    <name type="scientific">Propioniciclava soli</name>
    <dbReference type="NCBI Taxonomy" id="2775081"/>
    <lineage>
        <taxon>Bacteria</taxon>
        <taxon>Bacillati</taxon>
        <taxon>Actinomycetota</taxon>
        <taxon>Actinomycetes</taxon>
        <taxon>Propionibacteriales</taxon>
        <taxon>Propionibacteriaceae</taxon>
        <taxon>Propioniciclava</taxon>
    </lineage>
</organism>
<proteinExistence type="predicted"/>
<keyword evidence="1" id="KW-0812">Transmembrane</keyword>
<protein>
    <recommendedName>
        <fullName evidence="4">DUF1648 domain-containing protein</fullName>
    </recommendedName>
</protein>
<evidence type="ECO:0008006" key="4">
    <source>
        <dbReference type="Google" id="ProtNLM"/>
    </source>
</evidence>
<reference evidence="2 3" key="1">
    <citation type="journal article" date="2023" name="Environ Microbiome">
        <title>A coral-associated actinobacterium mitigates coral bleaching under heat stress.</title>
        <authorList>
            <person name="Li J."/>
            <person name="Zou Y."/>
            <person name="Li Q."/>
            <person name="Zhang J."/>
            <person name="Bourne D.G."/>
            <person name="Lyu Y."/>
            <person name="Liu C."/>
            <person name="Zhang S."/>
        </authorList>
    </citation>
    <scope>NUCLEOTIDE SEQUENCE [LARGE SCALE GENOMIC DNA]</scope>
    <source>
        <strain evidence="2 3">SCSIO 13291</strain>
    </source>
</reference>
<keyword evidence="1" id="KW-1133">Transmembrane helix</keyword>
<name>A0ABZ3CBW6_9ACTN</name>
<evidence type="ECO:0000313" key="3">
    <source>
        <dbReference type="Proteomes" id="UP001434337"/>
    </source>
</evidence>
<keyword evidence="3" id="KW-1185">Reference proteome</keyword>
<feature type="transmembrane region" description="Helical" evidence="1">
    <location>
        <begin position="51"/>
        <end position="70"/>
    </location>
</feature>
<dbReference type="EMBL" id="CP115965">
    <property type="protein sequence ID" value="WZX00019.1"/>
    <property type="molecule type" value="Genomic_DNA"/>
</dbReference>
<accession>A0ABZ3CBW6</accession>